<dbReference type="SUPFAM" id="SSF56219">
    <property type="entry name" value="DNase I-like"/>
    <property type="match status" value="1"/>
</dbReference>
<dbReference type="InterPro" id="IPR043502">
    <property type="entry name" value="DNA/RNA_pol_sf"/>
</dbReference>
<dbReference type="InterPro" id="IPR026960">
    <property type="entry name" value="RVT-Znf"/>
</dbReference>
<dbReference type="Pfam" id="PF00078">
    <property type="entry name" value="RVT_1"/>
    <property type="match status" value="1"/>
</dbReference>
<dbReference type="InterPro" id="IPR012337">
    <property type="entry name" value="RNaseH-like_sf"/>
</dbReference>
<reference evidence="2" key="1">
    <citation type="submission" date="2019-09" db="EMBL/GenBank/DDBJ databases">
        <title>Draft genome information of white flower Hibiscus syriacus.</title>
        <authorList>
            <person name="Kim Y.-M."/>
        </authorList>
    </citation>
    <scope>NUCLEOTIDE SEQUENCE [LARGE SCALE GENOMIC DNA]</scope>
    <source>
        <strain evidence="2">YM2019G1</strain>
    </source>
</reference>
<dbReference type="Gene3D" id="3.30.420.10">
    <property type="entry name" value="Ribonuclease H-like superfamily/Ribonuclease H"/>
    <property type="match status" value="1"/>
</dbReference>
<dbReference type="Pfam" id="PF13456">
    <property type="entry name" value="RVT_3"/>
    <property type="match status" value="1"/>
</dbReference>
<dbReference type="EMBL" id="VEPZ02001107">
    <property type="protein sequence ID" value="KAE8694583.1"/>
    <property type="molecule type" value="Genomic_DNA"/>
</dbReference>
<comment type="caution">
    <text evidence="2">The sequence shown here is derived from an EMBL/GenBank/DDBJ whole genome shotgun (WGS) entry which is preliminary data.</text>
</comment>
<dbReference type="SUPFAM" id="SSF56672">
    <property type="entry name" value="DNA/RNA polymerases"/>
    <property type="match status" value="1"/>
</dbReference>
<dbReference type="InterPro" id="IPR000477">
    <property type="entry name" value="RT_dom"/>
</dbReference>
<dbReference type="PROSITE" id="PS50879">
    <property type="entry name" value="RNASE_H_1"/>
    <property type="match status" value="1"/>
</dbReference>
<dbReference type="GO" id="GO:0003676">
    <property type="term" value="F:nucleic acid binding"/>
    <property type="evidence" value="ECO:0007669"/>
    <property type="project" value="InterPro"/>
</dbReference>
<dbReference type="InterPro" id="IPR036397">
    <property type="entry name" value="RNaseH_sf"/>
</dbReference>
<dbReference type="SUPFAM" id="SSF53098">
    <property type="entry name" value="Ribonuclease H-like"/>
    <property type="match status" value="1"/>
</dbReference>
<evidence type="ECO:0000313" key="3">
    <source>
        <dbReference type="Proteomes" id="UP000436088"/>
    </source>
</evidence>
<keyword evidence="3" id="KW-1185">Reference proteome</keyword>
<name>A0A6A2ZS24_HIBSY</name>
<dbReference type="InterPro" id="IPR036691">
    <property type="entry name" value="Endo/exonu/phosph_ase_sf"/>
</dbReference>
<dbReference type="Gene3D" id="3.60.10.10">
    <property type="entry name" value="Endonuclease/exonuclease/phosphatase"/>
    <property type="match status" value="1"/>
</dbReference>
<dbReference type="CDD" id="cd06222">
    <property type="entry name" value="RNase_H_like"/>
    <property type="match status" value="1"/>
</dbReference>
<protein>
    <recommendedName>
        <fullName evidence="1">RNase H type-1 domain-containing protein</fullName>
    </recommendedName>
</protein>
<accession>A0A6A2ZS24</accession>
<evidence type="ECO:0000259" key="1">
    <source>
        <dbReference type="PROSITE" id="PS50879"/>
    </source>
</evidence>
<dbReference type="Proteomes" id="UP000436088">
    <property type="component" value="Unassembled WGS sequence"/>
</dbReference>
<evidence type="ECO:0000313" key="2">
    <source>
        <dbReference type="EMBL" id="KAE8694583.1"/>
    </source>
</evidence>
<dbReference type="Pfam" id="PF13966">
    <property type="entry name" value="zf-RVT"/>
    <property type="match status" value="1"/>
</dbReference>
<gene>
    <name evidence="2" type="ORF">F3Y22_tig00110777pilonHSYRG00034</name>
</gene>
<feature type="domain" description="RNase H type-1" evidence="1">
    <location>
        <begin position="1330"/>
        <end position="1462"/>
    </location>
</feature>
<dbReference type="CDD" id="cd01650">
    <property type="entry name" value="RT_nLTR_like"/>
    <property type="match status" value="1"/>
</dbReference>
<sequence>MVGRLSNVASRIMGGNGVVSRSVASSLRTRSGMGLPLPVNDELMWDNGTAFPEPCIDRIADTVGKYEALAWTCGGLSFFASLGLLAWWNDKASKIPFLHRSRREFTTESNVLETRSLSNCKRVYNRSRERRYWYGDLLNISSETGGAVVKQRELDVDSSINNQLCLSAENIADGSLFPFLDNGSGGGSVGREIEGYFSEGDCLKSKSGLLIRRKRRTQRILYREALDQVSIDTASSSAFSILLKEAVETWEVSKLLGVSFKEGKEAFLDKFIALEKGVNGVNKGVVSSMSTVQQWRRRNLVFFEELSSFLSGQTYPICVGGDFNVYLQEDEKLGRGQSRSSMEIFNEFILHTGLIDLPLNGGRFTWCNNQDNPTFVRLDRFLVDCRFLELFPGVLQSLLPRSLSDHNAIVLENKGVDWGRKPFRLFNYLMDEEGFEDLVVSSFQSGKDSQNEAGVFSLMRNTKHAIKKWSGNRDKYPGALISELEKKISLIEDDIQQKQGIVDSEVLTELKNLRAELWKLHKIQEQIWFQYSRTNWIVDGDRNTKYFHTCATIRNKRNALLALNFKGETVEDPTAIKAIVKEYFFKIYNERTTLEIDDLNLDFPRIFLEQKQFLEQEFYEEEVWDVVNSCGSNKAPGPDGFNLGFFKRFWQVLKVDIMKFFHNFYLGKEWEHGVNHTFITLIPKISNIGGLDDFRPISLVGGLYKILSKCLSRRLRSCISDLISPSQFAFIPGRQILDCSLIANEGIDFWRKNGLKGCVFKADFKKAYDTLDWPILFRIMKEMGFGSRWIGWISKCVTSVTVSVLVNGVPTEEIPMARGLRQGCSLSPLLFNIVGELLNLLIAKAVSGPHRNSNILWDPVVQCFNKRLAGWKGSSLSLAGRLVLIKSVLCSLPIYFLSMFKVPASVYKTLNSIMSNFLWGGGDGRKKIHWVSWSDVCKPKIEGGLGVPNLKVVNRALLEKWAWRFAIEREAVWREMLCIKYKLDPSLMQFDSKVSPKLSWMWKDMVRNHYNADSLGCSIRGKYSFKIGNGRNIRFWQDNWTMDHPLMVLFPRIFSIAVNKEGRLSQFGEFSSGGWIWNVQLRRELNDWEFEQWANLMVVISDFSISADAADGLFWKGNGEGVFTVKSCVNLSYSGSPDSEEAKFWKSNVWRGLLPPRVETFLWQVILKKLAVKTALVKRGVQGINDTLCSFCNLEEESSSHLFFSCSVVWPIWMKFLGYWNFQSVFHADAKRFLLAWNDLKTNSLIWPFIPGAVLWTIWKTRNFIVFEGGKLDRAEIFFLARCRLASWFLAKETHVTISKDDIIVDPSIVDSYSSHSNRVSTVFPWSPPPKGFVKLNVDAATSSDWKRSGLGGILKDMSGSILGSFKEPAGPGPPTLMELKAILKGLDFFESIRHRVKDRLIIESDSQVAVGWIKDVVSCPVVYVQIVKDIIQKLSVFEGFISWVSRTANIEADVLAKEGIG</sequence>
<dbReference type="PANTHER" id="PTHR33116">
    <property type="entry name" value="REVERSE TRANSCRIPTASE ZINC-BINDING DOMAIN-CONTAINING PROTEIN-RELATED-RELATED"/>
    <property type="match status" value="1"/>
</dbReference>
<proteinExistence type="predicted"/>
<dbReference type="InterPro" id="IPR044730">
    <property type="entry name" value="RNase_H-like_dom_plant"/>
</dbReference>
<dbReference type="PANTHER" id="PTHR33116:SF75">
    <property type="entry name" value="RIBONUCLEASE H PROTEIN"/>
    <property type="match status" value="1"/>
</dbReference>
<organism evidence="2 3">
    <name type="scientific">Hibiscus syriacus</name>
    <name type="common">Rose of Sharon</name>
    <dbReference type="NCBI Taxonomy" id="106335"/>
    <lineage>
        <taxon>Eukaryota</taxon>
        <taxon>Viridiplantae</taxon>
        <taxon>Streptophyta</taxon>
        <taxon>Embryophyta</taxon>
        <taxon>Tracheophyta</taxon>
        <taxon>Spermatophyta</taxon>
        <taxon>Magnoliopsida</taxon>
        <taxon>eudicotyledons</taxon>
        <taxon>Gunneridae</taxon>
        <taxon>Pentapetalae</taxon>
        <taxon>rosids</taxon>
        <taxon>malvids</taxon>
        <taxon>Malvales</taxon>
        <taxon>Malvaceae</taxon>
        <taxon>Malvoideae</taxon>
        <taxon>Hibiscus</taxon>
    </lineage>
</organism>
<dbReference type="GO" id="GO:0004523">
    <property type="term" value="F:RNA-DNA hybrid ribonuclease activity"/>
    <property type="evidence" value="ECO:0007669"/>
    <property type="project" value="InterPro"/>
</dbReference>
<dbReference type="InterPro" id="IPR002156">
    <property type="entry name" value="RNaseH_domain"/>
</dbReference>